<evidence type="ECO:0000256" key="3">
    <source>
        <dbReference type="ARBA" id="ARBA00022801"/>
    </source>
</evidence>
<dbReference type="GO" id="GO:0008745">
    <property type="term" value="F:N-acetylmuramoyl-L-alanine amidase activity"/>
    <property type="evidence" value="ECO:0007669"/>
    <property type="project" value="UniProtKB-EC"/>
</dbReference>
<dbReference type="InterPro" id="IPR003646">
    <property type="entry name" value="SH3-like_bac-type"/>
</dbReference>
<dbReference type="OrthoDB" id="9794842at2"/>
<protein>
    <recommendedName>
        <fullName evidence="2">N-acetylmuramoyl-L-alanine amidase</fullName>
        <ecNumber evidence="2">3.5.1.28</ecNumber>
    </recommendedName>
</protein>
<comment type="caution">
    <text evidence="6">The sequence shown here is derived from an EMBL/GenBank/DDBJ whole genome shotgun (WGS) entry which is preliminary data.</text>
</comment>
<dbReference type="RefSeq" id="WP_135282621.1">
    <property type="nucleotide sequence ID" value="NZ_SRIO01000019.1"/>
</dbReference>
<evidence type="ECO:0000313" key="6">
    <source>
        <dbReference type="EMBL" id="TFZ81577.1"/>
    </source>
</evidence>
<dbReference type="EC" id="3.5.1.28" evidence="2"/>
<dbReference type="AlphaFoldDB" id="A0A4Z0F7Q9"/>
<dbReference type="Gene3D" id="3.40.80.10">
    <property type="entry name" value="Peptidoglycan recognition protein-like"/>
    <property type="match status" value="1"/>
</dbReference>
<evidence type="ECO:0000256" key="1">
    <source>
        <dbReference type="ARBA" id="ARBA00001561"/>
    </source>
</evidence>
<dbReference type="InterPro" id="IPR051206">
    <property type="entry name" value="NAMLAA_amidase_2"/>
</dbReference>
<dbReference type="GO" id="GO:0009254">
    <property type="term" value="P:peptidoglycan turnover"/>
    <property type="evidence" value="ECO:0007669"/>
    <property type="project" value="TreeGrafter"/>
</dbReference>
<evidence type="ECO:0000256" key="4">
    <source>
        <dbReference type="ARBA" id="ARBA00023316"/>
    </source>
</evidence>
<keyword evidence="4" id="KW-0961">Cell wall biogenesis/degradation</keyword>
<evidence type="ECO:0000259" key="5">
    <source>
        <dbReference type="PROSITE" id="PS51781"/>
    </source>
</evidence>
<keyword evidence="3" id="KW-0378">Hydrolase</keyword>
<accession>A0A4Z0F7Q9</accession>
<dbReference type="GO" id="GO:0009253">
    <property type="term" value="P:peptidoglycan catabolic process"/>
    <property type="evidence" value="ECO:0007669"/>
    <property type="project" value="InterPro"/>
</dbReference>
<dbReference type="InterPro" id="IPR036505">
    <property type="entry name" value="Amidase/PGRP_sf"/>
</dbReference>
<dbReference type="PROSITE" id="PS51781">
    <property type="entry name" value="SH3B"/>
    <property type="match status" value="1"/>
</dbReference>
<dbReference type="InterPro" id="IPR002502">
    <property type="entry name" value="Amidase_domain"/>
</dbReference>
<dbReference type="Gene3D" id="2.30.30.40">
    <property type="entry name" value="SH3 Domains"/>
    <property type="match status" value="1"/>
</dbReference>
<reference evidence="6 7" key="1">
    <citation type="journal article" date="2019" name="ISME J.">
        <title>Candidatus Macondimonas diazotrophica, a novel gammaproteobacterial genus dominating crude-oil-contaminated coastal sediments.</title>
        <authorList>
            <person name="Karthikeyan S."/>
            <person name="Konstantinidis K."/>
        </authorList>
    </citation>
    <scope>NUCLEOTIDE SEQUENCE [LARGE SCALE GENOMIC DNA]</scope>
    <source>
        <strain evidence="6 7">KTK01</strain>
    </source>
</reference>
<dbReference type="Pfam" id="PF08239">
    <property type="entry name" value="SH3_3"/>
    <property type="match status" value="1"/>
</dbReference>
<proteinExistence type="predicted"/>
<dbReference type="Pfam" id="PF01510">
    <property type="entry name" value="Amidase_2"/>
    <property type="match status" value="1"/>
</dbReference>
<comment type="catalytic activity">
    <reaction evidence="1">
        <text>Hydrolyzes the link between N-acetylmuramoyl residues and L-amino acid residues in certain cell-wall glycopeptides.</text>
        <dbReference type="EC" id="3.5.1.28"/>
    </reaction>
</comment>
<dbReference type="EMBL" id="SRIO01000019">
    <property type="protein sequence ID" value="TFZ81577.1"/>
    <property type="molecule type" value="Genomic_DNA"/>
</dbReference>
<dbReference type="SMART" id="SM00644">
    <property type="entry name" value="Ami_2"/>
    <property type="match status" value="1"/>
</dbReference>
<gene>
    <name evidence="6" type="ORF">E4680_11790</name>
</gene>
<name>A0A4Z0F7Q9_9GAMM</name>
<dbReference type="Proteomes" id="UP000297890">
    <property type="component" value="Unassembled WGS sequence"/>
</dbReference>
<keyword evidence="7" id="KW-1185">Reference proteome</keyword>
<feature type="domain" description="SH3b" evidence="5">
    <location>
        <begin position="219"/>
        <end position="284"/>
    </location>
</feature>
<dbReference type="GO" id="GO:0071555">
    <property type="term" value="P:cell wall organization"/>
    <property type="evidence" value="ECO:0007669"/>
    <property type="project" value="UniProtKB-KW"/>
</dbReference>
<dbReference type="SMART" id="SM00287">
    <property type="entry name" value="SH3b"/>
    <property type="match status" value="1"/>
</dbReference>
<dbReference type="CDD" id="cd06583">
    <property type="entry name" value="PGRP"/>
    <property type="match status" value="1"/>
</dbReference>
<evidence type="ECO:0000313" key="7">
    <source>
        <dbReference type="Proteomes" id="UP000297890"/>
    </source>
</evidence>
<dbReference type="SUPFAM" id="SSF55846">
    <property type="entry name" value="N-acetylmuramoyl-L-alanine amidase-like"/>
    <property type="match status" value="1"/>
</dbReference>
<dbReference type="PANTHER" id="PTHR30417">
    <property type="entry name" value="N-ACETYLMURAMOYL-L-ALANINE AMIDASE AMID"/>
    <property type="match status" value="1"/>
</dbReference>
<sequence>MPDFDIKFHRLIGDNVTREETPNGSGPCNPRFIVMHYTATKTADEAVRTFKSRKSKASSHLIIDLDGSVISMQAFNRVTWHAGPSAYKGFTSLNHHSIGIEIVNTGFLRRTNDQGMYRTWSGQYLEERDFVDGIEMVQYPKAGSGDLFWPRYTHEQLATLDEIVPLLLSRYPILDIVGHEDIDTRGWKVDPGPVFPMARYKAFLDDRSSDVSDPLIPAKERGIVTASSLNVRSGPSIHSEKISEAPKKTPVIIIGSNRDWYEVIFNKDDSPVRGWVHSDFVRRV</sequence>
<evidence type="ECO:0000256" key="2">
    <source>
        <dbReference type="ARBA" id="ARBA00011901"/>
    </source>
</evidence>
<dbReference type="PANTHER" id="PTHR30417:SF1">
    <property type="entry name" value="N-ACETYLMURAMOYL-L-ALANINE AMIDASE AMID"/>
    <property type="match status" value="1"/>
</dbReference>
<organism evidence="6 7">
    <name type="scientific">Candidatus Macondimonas diazotrophica</name>
    <dbReference type="NCBI Taxonomy" id="2305248"/>
    <lineage>
        <taxon>Bacteria</taxon>
        <taxon>Pseudomonadati</taxon>
        <taxon>Pseudomonadota</taxon>
        <taxon>Gammaproteobacteria</taxon>
        <taxon>Chromatiales</taxon>
        <taxon>Ectothiorhodospiraceae</taxon>
        <taxon>Candidatus Macondimonas</taxon>
    </lineage>
</organism>